<dbReference type="Gene3D" id="3.80.10.10">
    <property type="entry name" value="Ribonuclease Inhibitor"/>
    <property type="match status" value="1"/>
</dbReference>
<accession>A0A6P8G7P7</accession>
<dbReference type="CTD" id="83450"/>
<evidence type="ECO:0000256" key="10">
    <source>
        <dbReference type="ARBA" id="ARBA00038378"/>
    </source>
</evidence>
<dbReference type="RefSeq" id="XP_031435439.1">
    <property type="nucleotide sequence ID" value="XM_031579579.1"/>
</dbReference>
<evidence type="ECO:0000256" key="6">
    <source>
        <dbReference type="ARBA" id="ARBA00023054"/>
    </source>
</evidence>
<evidence type="ECO:0000256" key="1">
    <source>
        <dbReference type="ARBA" id="ARBA00004611"/>
    </source>
</evidence>
<keyword evidence="2" id="KW-0963">Cytoplasm</keyword>
<evidence type="ECO:0000256" key="12">
    <source>
        <dbReference type="SAM" id="Coils"/>
    </source>
</evidence>
<keyword evidence="6 12" id="KW-0175">Coiled coil</keyword>
<dbReference type="SUPFAM" id="SSF52075">
    <property type="entry name" value="Outer arm dynein light chain 1"/>
    <property type="match status" value="1"/>
</dbReference>
<dbReference type="InterPro" id="IPR001611">
    <property type="entry name" value="Leu-rich_rpt"/>
</dbReference>
<dbReference type="PANTHER" id="PTHR45973:SF12">
    <property type="entry name" value="DYNEIN REGULATORY COMPLEX SUBUNIT 3"/>
    <property type="match status" value="1"/>
</dbReference>
<protein>
    <recommendedName>
        <fullName evidence="11">Dynein regulatory complex subunit 3</fullName>
    </recommendedName>
</protein>
<evidence type="ECO:0000256" key="5">
    <source>
        <dbReference type="ARBA" id="ARBA00022846"/>
    </source>
</evidence>
<evidence type="ECO:0000256" key="2">
    <source>
        <dbReference type="ARBA" id="ARBA00022490"/>
    </source>
</evidence>
<dbReference type="InterPro" id="IPR032675">
    <property type="entry name" value="LRR_dom_sf"/>
</dbReference>
<dbReference type="SMART" id="SM00365">
    <property type="entry name" value="LRR_SD22"/>
    <property type="match status" value="4"/>
</dbReference>
<feature type="coiled-coil region" evidence="12">
    <location>
        <begin position="207"/>
        <end position="239"/>
    </location>
</feature>
<keyword evidence="9" id="KW-0966">Cell projection</keyword>
<keyword evidence="3" id="KW-0433">Leucine-rich repeat</keyword>
<keyword evidence="4" id="KW-0677">Repeat</keyword>
<dbReference type="Pfam" id="PF14580">
    <property type="entry name" value="LRR_9"/>
    <property type="match status" value="1"/>
</dbReference>
<dbReference type="GO" id="GO:0005929">
    <property type="term" value="C:cilium"/>
    <property type="evidence" value="ECO:0007669"/>
    <property type="project" value="TreeGrafter"/>
</dbReference>
<keyword evidence="7" id="KW-0969">Cilium</keyword>
<dbReference type="Proteomes" id="UP000515152">
    <property type="component" value="Chromosome 1"/>
</dbReference>
<evidence type="ECO:0000256" key="8">
    <source>
        <dbReference type="ARBA" id="ARBA00023212"/>
    </source>
</evidence>
<proteinExistence type="inferred from homology"/>
<evidence type="ECO:0000256" key="4">
    <source>
        <dbReference type="ARBA" id="ARBA00022737"/>
    </source>
</evidence>
<dbReference type="KEGG" id="char:105898525"/>
<dbReference type="GeneID" id="105898525"/>
<dbReference type="PROSITE" id="PS51450">
    <property type="entry name" value="LRR"/>
    <property type="match status" value="3"/>
</dbReference>
<name>A0A6P8G7P7_CLUHA</name>
<gene>
    <name evidence="14" type="primary">drc3</name>
</gene>
<dbReference type="AlphaFoldDB" id="A0A6P8G7P7"/>
<evidence type="ECO:0000313" key="14">
    <source>
        <dbReference type="RefSeq" id="XP_031435439.1"/>
    </source>
</evidence>
<sequence length="522" mass="60256">MSRIYDTIEPSVVNEEMLQKAIVEQGPQGVAGRIAQEEGIEFGEVTQLRLEFLNILKIDHLWQFTALTKLQLDNNIIEKIEGLDSLVSLVWLDLSFNNIEKIGGLDKLVNLQDLSLFNNRISVIDNLDALLGLQILSIGNNFISELDSVIYLRRFKDLRTLNLAGNPLCNEENYNIFIAAYLEDLVYLDYRLLDEKTHEAAFAKYQYVIEEKKHNEAQEQKAKDEKKKIEEELQLHKDAFVEHLNGPHLYESMFADDAEATKLAFLTGVPALLDSFRTQLVTQCSQLFEAGLTQHWKRDNEVKTFYTCHREAVIDNQERSAKIVAEFESARRQGMNELHHVTDPDMVDALVDQHNVEISHLYETLMNLELQLVDQLEDVIKDFERNISDMISAFVEHVQGVFAQCRDLENHHHEKLLEIAVATLERVAKNELEEEMPDDVRMLFVDKDTVINAVSASHDTHLLKIDNREDDLVTRINAWLAGQMRTMNVNEGSRNRKRISEILNYTDYVKEQLEILLCHEPL</sequence>
<evidence type="ECO:0000256" key="11">
    <source>
        <dbReference type="ARBA" id="ARBA00040950"/>
    </source>
</evidence>
<evidence type="ECO:0000256" key="3">
    <source>
        <dbReference type="ARBA" id="ARBA00022614"/>
    </source>
</evidence>
<organism evidence="13 14">
    <name type="scientific">Clupea harengus</name>
    <name type="common">Atlantic herring</name>
    <dbReference type="NCBI Taxonomy" id="7950"/>
    <lineage>
        <taxon>Eukaryota</taxon>
        <taxon>Metazoa</taxon>
        <taxon>Chordata</taxon>
        <taxon>Craniata</taxon>
        <taxon>Vertebrata</taxon>
        <taxon>Euteleostomi</taxon>
        <taxon>Actinopterygii</taxon>
        <taxon>Neopterygii</taxon>
        <taxon>Teleostei</taxon>
        <taxon>Clupei</taxon>
        <taxon>Clupeiformes</taxon>
        <taxon>Clupeoidei</taxon>
        <taxon>Clupeidae</taxon>
        <taxon>Clupea</taxon>
    </lineage>
</organism>
<evidence type="ECO:0000256" key="9">
    <source>
        <dbReference type="ARBA" id="ARBA00023273"/>
    </source>
</evidence>
<evidence type="ECO:0000256" key="7">
    <source>
        <dbReference type="ARBA" id="ARBA00023069"/>
    </source>
</evidence>
<comment type="similarity">
    <text evidence="10">Belongs to the DRC3 family.</text>
</comment>
<dbReference type="OrthoDB" id="27917at2759"/>
<feature type="coiled-coil region" evidence="12">
    <location>
        <begin position="366"/>
        <end position="393"/>
    </location>
</feature>
<comment type="subcellular location">
    <subcellularLocation>
        <location evidence="1">Cytoplasm</location>
        <location evidence="1">Cytoskeleton</location>
        <location evidence="1">Flagellum axoneme</location>
    </subcellularLocation>
</comment>
<keyword evidence="13" id="KW-1185">Reference proteome</keyword>
<keyword evidence="5" id="KW-0282">Flagellum</keyword>
<reference evidence="14" key="1">
    <citation type="submission" date="2025-08" db="UniProtKB">
        <authorList>
            <consortium name="RefSeq"/>
        </authorList>
    </citation>
    <scope>IDENTIFICATION</scope>
</reference>
<keyword evidence="8" id="KW-0206">Cytoskeleton</keyword>
<evidence type="ECO:0000313" key="13">
    <source>
        <dbReference type="Proteomes" id="UP000515152"/>
    </source>
</evidence>
<dbReference type="PANTHER" id="PTHR45973">
    <property type="entry name" value="PROTEIN PHOSPHATASE 1 REGULATORY SUBUNIT SDS22-RELATED"/>
    <property type="match status" value="1"/>
</dbReference>
<dbReference type="InterPro" id="IPR050576">
    <property type="entry name" value="Cilia_flagella_integrity"/>
</dbReference>